<evidence type="ECO:0000256" key="1">
    <source>
        <dbReference type="ARBA" id="ARBA00022723"/>
    </source>
</evidence>
<dbReference type="GeneID" id="54296397"/>
<keyword evidence="8" id="KW-1185">Reference proteome</keyword>
<evidence type="ECO:0000313" key="8">
    <source>
        <dbReference type="Proteomes" id="UP000799438"/>
    </source>
</evidence>
<dbReference type="InterPro" id="IPR007529">
    <property type="entry name" value="Znf_HIT"/>
</dbReference>
<gene>
    <name evidence="7" type="ORF">K452DRAFT_268675</name>
</gene>
<dbReference type="GO" id="GO:0008270">
    <property type="term" value="F:zinc ion binding"/>
    <property type="evidence" value="ECO:0007669"/>
    <property type="project" value="UniProtKB-UniRule"/>
</dbReference>
<organism evidence="7 8">
    <name type="scientific">Aplosporella prunicola CBS 121167</name>
    <dbReference type="NCBI Taxonomy" id="1176127"/>
    <lineage>
        <taxon>Eukaryota</taxon>
        <taxon>Fungi</taxon>
        <taxon>Dikarya</taxon>
        <taxon>Ascomycota</taxon>
        <taxon>Pezizomycotina</taxon>
        <taxon>Dothideomycetes</taxon>
        <taxon>Dothideomycetes incertae sedis</taxon>
        <taxon>Botryosphaeriales</taxon>
        <taxon>Aplosporellaceae</taxon>
        <taxon>Aplosporella</taxon>
    </lineage>
</organism>
<dbReference type="OrthoDB" id="18412at2759"/>
<evidence type="ECO:0000313" key="7">
    <source>
        <dbReference type="EMBL" id="KAF2143285.1"/>
    </source>
</evidence>
<dbReference type="PROSITE" id="PS00028">
    <property type="entry name" value="ZINC_FINGER_C2H2_1"/>
    <property type="match status" value="1"/>
</dbReference>
<dbReference type="GO" id="GO:0000463">
    <property type="term" value="P:maturation of LSU-rRNA from tricistronic rRNA transcript (SSU-rRNA, 5.8S rRNA, LSU-rRNA)"/>
    <property type="evidence" value="ECO:0007669"/>
    <property type="project" value="TreeGrafter"/>
</dbReference>
<evidence type="ECO:0000256" key="5">
    <source>
        <dbReference type="SAM" id="MobiDB-lite"/>
    </source>
</evidence>
<evidence type="ECO:0000256" key="4">
    <source>
        <dbReference type="PROSITE-ProRule" id="PRU00453"/>
    </source>
</evidence>
<reference evidence="7" key="1">
    <citation type="journal article" date="2020" name="Stud. Mycol.">
        <title>101 Dothideomycetes genomes: a test case for predicting lifestyles and emergence of pathogens.</title>
        <authorList>
            <person name="Haridas S."/>
            <person name="Albert R."/>
            <person name="Binder M."/>
            <person name="Bloem J."/>
            <person name="Labutti K."/>
            <person name="Salamov A."/>
            <person name="Andreopoulos B."/>
            <person name="Baker S."/>
            <person name="Barry K."/>
            <person name="Bills G."/>
            <person name="Bluhm B."/>
            <person name="Cannon C."/>
            <person name="Castanera R."/>
            <person name="Culley D."/>
            <person name="Daum C."/>
            <person name="Ezra D."/>
            <person name="Gonzalez J."/>
            <person name="Henrissat B."/>
            <person name="Kuo A."/>
            <person name="Liang C."/>
            <person name="Lipzen A."/>
            <person name="Lutzoni F."/>
            <person name="Magnuson J."/>
            <person name="Mondo S."/>
            <person name="Nolan M."/>
            <person name="Ohm R."/>
            <person name="Pangilinan J."/>
            <person name="Park H.-J."/>
            <person name="Ramirez L."/>
            <person name="Alfaro M."/>
            <person name="Sun H."/>
            <person name="Tritt A."/>
            <person name="Yoshinaga Y."/>
            <person name="Zwiers L.-H."/>
            <person name="Turgeon B."/>
            <person name="Goodwin S."/>
            <person name="Spatafora J."/>
            <person name="Crous P."/>
            <person name="Grigoriev I."/>
        </authorList>
    </citation>
    <scope>NUCLEOTIDE SEQUENCE</scope>
    <source>
        <strain evidence="7">CBS 121167</strain>
    </source>
</reference>
<dbReference type="SUPFAM" id="SSF144232">
    <property type="entry name" value="HIT/MYND zinc finger-like"/>
    <property type="match status" value="1"/>
</dbReference>
<name>A0A6A6BJ11_9PEZI</name>
<dbReference type="PROSITE" id="PS51083">
    <property type="entry name" value="ZF_HIT"/>
    <property type="match status" value="1"/>
</dbReference>
<dbReference type="EMBL" id="ML995482">
    <property type="protein sequence ID" value="KAF2143285.1"/>
    <property type="molecule type" value="Genomic_DNA"/>
</dbReference>
<evidence type="ECO:0000256" key="3">
    <source>
        <dbReference type="ARBA" id="ARBA00022833"/>
    </source>
</evidence>
<feature type="domain" description="HIT-type" evidence="6">
    <location>
        <begin position="5"/>
        <end position="39"/>
    </location>
</feature>
<feature type="region of interest" description="Disordered" evidence="5">
    <location>
        <begin position="39"/>
        <end position="58"/>
    </location>
</feature>
<evidence type="ECO:0000259" key="6">
    <source>
        <dbReference type="PROSITE" id="PS51083"/>
    </source>
</evidence>
<sequence>MSTLCGVCTERPPKYKCPSCEIRYCSLNCFKVHKPVHETPDDPTTDIVPSSEAHLSQPSAPFLASATLPQSSDDTPFNALLSNHTLQHLLQRHPGLRSQLQRIYASTLEPSSNDVAPASHSRGNRGYRGGYRGRGRGRGRGDGRPRGPWKQEAADKGAVRQILRVQNYEGESGDGMKEFVALTQKLYGENVSVEKNQDTDFSVDR</sequence>
<evidence type="ECO:0000256" key="2">
    <source>
        <dbReference type="ARBA" id="ARBA00022771"/>
    </source>
</evidence>
<dbReference type="GO" id="GO:0000492">
    <property type="term" value="P:box C/D snoRNP assembly"/>
    <property type="evidence" value="ECO:0007669"/>
    <property type="project" value="TreeGrafter"/>
</dbReference>
<protein>
    <recommendedName>
        <fullName evidence="6">HIT-type domain-containing protein</fullName>
    </recommendedName>
</protein>
<dbReference type="Pfam" id="PF04438">
    <property type="entry name" value="zf-HIT"/>
    <property type="match status" value="1"/>
</dbReference>
<dbReference type="PANTHER" id="PTHR13483:SF11">
    <property type="entry name" value="ZINC FINGER HIT DOMAIN-CONTAINING PROTEIN 3"/>
    <property type="match status" value="1"/>
</dbReference>
<keyword evidence="1" id="KW-0479">Metal-binding</keyword>
<dbReference type="GO" id="GO:0005634">
    <property type="term" value="C:nucleus"/>
    <property type="evidence" value="ECO:0007669"/>
    <property type="project" value="TreeGrafter"/>
</dbReference>
<dbReference type="InterPro" id="IPR051639">
    <property type="entry name" value="BCD1"/>
</dbReference>
<keyword evidence="3" id="KW-0862">Zinc</keyword>
<dbReference type="Gene3D" id="3.30.60.190">
    <property type="match status" value="1"/>
</dbReference>
<dbReference type="RefSeq" id="XP_033398997.1">
    <property type="nucleotide sequence ID" value="XM_033538901.1"/>
</dbReference>
<dbReference type="Proteomes" id="UP000799438">
    <property type="component" value="Unassembled WGS sequence"/>
</dbReference>
<feature type="region of interest" description="Disordered" evidence="5">
    <location>
        <begin position="108"/>
        <end position="156"/>
    </location>
</feature>
<accession>A0A6A6BJ11</accession>
<dbReference type="GO" id="GO:0048254">
    <property type="term" value="P:snoRNA localization"/>
    <property type="evidence" value="ECO:0007669"/>
    <property type="project" value="TreeGrafter"/>
</dbReference>
<keyword evidence="2 4" id="KW-0863">Zinc-finger</keyword>
<dbReference type="PANTHER" id="PTHR13483">
    <property type="entry name" value="BOX C_D SNORNA PROTEIN 1-RELATED"/>
    <property type="match status" value="1"/>
</dbReference>
<proteinExistence type="predicted"/>
<dbReference type="InterPro" id="IPR013087">
    <property type="entry name" value="Znf_C2H2_type"/>
</dbReference>
<dbReference type="AlphaFoldDB" id="A0A6A6BJ11"/>
<dbReference type="GO" id="GO:0070761">
    <property type="term" value="C:pre-snoRNP complex"/>
    <property type="evidence" value="ECO:0007669"/>
    <property type="project" value="TreeGrafter"/>
</dbReference>
<dbReference type="CDD" id="cd23024">
    <property type="entry name" value="zf-HIT_ZNHIT2-3"/>
    <property type="match status" value="1"/>
</dbReference>